<organism evidence="2 3">
    <name type="scientific">Hyalangium rubrum</name>
    <dbReference type="NCBI Taxonomy" id="3103134"/>
    <lineage>
        <taxon>Bacteria</taxon>
        <taxon>Pseudomonadati</taxon>
        <taxon>Myxococcota</taxon>
        <taxon>Myxococcia</taxon>
        <taxon>Myxococcales</taxon>
        <taxon>Cystobacterineae</taxon>
        <taxon>Archangiaceae</taxon>
        <taxon>Hyalangium</taxon>
    </lineage>
</organism>
<dbReference type="PANTHER" id="PTHR46696">
    <property type="entry name" value="P450, PUTATIVE (EUROFUNG)-RELATED"/>
    <property type="match status" value="1"/>
</dbReference>
<dbReference type="PANTHER" id="PTHR46696:SF6">
    <property type="entry name" value="P450, PUTATIVE (EUROFUNG)-RELATED"/>
    <property type="match status" value="1"/>
</dbReference>
<name>A0ABU5H8H5_9BACT</name>
<evidence type="ECO:0000256" key="1">
    <source>
        <dbReference type="ARBA" id="ARBA00010617"/>
    </source>
</evidence>
<dbReference type="InterPro" id="IPR036396">
    <property type="entry name" value="Cyt_P450_sf"/>
</dbReference>
<reference evidence="2 3" key="1">
    <citation type="submission" date="2023-12" db="EMBL/GenBank/DDBJ databases">
        <title>the genome sequence of Hyalangium sp. s54d21.</title>
        <authorList>
            <person name="Zhang X."/>
        </authorList>
    </citation>
    <scope>NUCLEOTIDE SEQUENCE [LARGE SCALE GENOMIC DNA]</scope>
    <source>
        <strain evidence="3">s54d21</strain>
    </source>
</reference>
<dbReference type="SUPFAM" id="SSF48264">
    <property type="entry name" value="Cytochrome P450"/>
    <property type="match status" value="1"/>
</dbReference>
<dbReference type="EMBL" id="JAXIVS010000007">
    <property type="protein sequence ID" value="MDY7229169.1"/>
    <property type="molecule type" value="Genomic_DNA"/>
</dbReference>
<protein>
    <recommendedName>
        <fullName evidence="4">Cytochrome P450</fullName>
    </recommendedName>
</protein>
<comment type="similarity">
    <text evidence="1">Belongs to the cytochrome P450 family.</text>
</comment>
<comment type="caution">
    <text evidence="2">The sequence shown here is derived from an EMBL/GenBank/DDBJ whole genome shotgun (WGS) entry which is preliminary data.</text>
</comment>
<keyword evidence="3" id="KW-1185">Reference proteome</keyword>
<dbReference type="Gene3D" id="1.10.630.10">
    <property type="entry name" value="Cytochrome P450"/>
    <property type="match status" value="1"/>
</dbReference>
<dbReference type="Proteomes" id="UP001291309">
    <property type="component" value="Unassembled WGS sequence"/>
</dbReference>
<dbReference type="RefSeq" id="WP_321547889.1">
    <property type="nucleotide sequence ID" value="NZ_JAXIVS010000007.1"/>
</dbReference>
<proteinExistence type="inferred from homology"/>
<sequence length="152" mass="16517">MSKTESAPAGAAVAKAPIPASQCPHLGAEYNPFTGEHLQNPFPFFARLRKEAPVTFSPMFGAWLISRYDDICEVLKNPNSYSSANIVATTGDLSPEAQAILGHGELVSPSPLSTDPPEHTRLRRLLQPAFMPARIVRQELLIRRIANDLIGG</sequence>
<evidence type="ECO:0008006" key="4">
    <source>
        <dbReference type="Google" id="ProtNLM"/>
    </source>
</evidence>
<evidence type="ECO:0000313" key="3">
    <source>
        <dbReference type="Proteomes" id="UP001291309"/>
    </source>
</evidence>
<evidence type="ECO:0000313" key="2">
    <source>
        <dbReference type="EMBL" id="MDY7229169.1"/>
    </source>
</evidence>
<accession>A0ABU5H8H5</accession>
<gene>
    <name evidence="2" type="ORF">SYV04_22340</name>
</gene>